<dbReference type="SUPFAM" id="SSF48452">
    <property type="entry name" value="TPR-like"/>
    <property type="match status" value="2"/>
</dbReference>
<comment type="caution">
    <text evidence="2">The sequence shown here is derived from an EMBL/GenBank/DDBJ whole genome shotgun (WGS) entry which is preliminary data.</text>
</comment>
<evidence type="ECO:0000313" key="2">
    <source>
        <dbReference type="EMBL" id="MFD2169779.1"/>
    </source>
</evidence>
<dbReference type="SUPFAM" id="SSF47413">
    <property type="entry name" value="lambda repressor-like DNA-binding domains"/>
    <property type="match status" value="1"/>
</dbReference>
<dbReference type="InterPro" id="IPR053163">
    <property type="entry name" value="HTH-type_regulator_Rgg"/>
</dbReference>
<dbReference type="Gene3D" id="1.10.260.40">
    <property type="entry name" value="lambda repressor-like DNA-binding domains"/>
    <property type="match status" value="1"/>
</dbReference>
<keyword evidence="3" id="KW-1185">Reference proteome</keyword>
<dbReference type="CDD" id="cd00093">
    <property type="entry name" value="HTH_XRE"/>
    <property type="match status" value="1"/>
</dbReference>
<dbReference type="SMART" id="SM00028">
    <property type="entry name" value="TPR"/>
    <property type="match status" value="3"/>
</dbReference>
<dbReference type="InterPro" id="IPR011990">
    <property type="entry name" value="TPR-like_helical_dom_sf"/>
</dbReference>
<organism evidence="2 3">
    <name type="scientific">Tumebacillus lipolyticus</name>
    <dbReference type="NCBI Taxonomy" id="1280370"/>
    <lineage>
        <taxon>Bacteria</taxon>
        <taxon>Bacillati</taxon>
        <taxon>Bacillota</taxon>
        <taxon>Bacilli</taxon>
        <taxon>Bacillales</taxon>
        <taxon>Alicyclobacillaceae</taxon>
        <taxon>Tumebacillus</taxon>
    </lineage>
</organism>
<evidence type="ECO:0000313" key="3">
    <source>
        <dbReference type="Proteomes" id="UP001597343"/>
    </source>
</evidence>
<proteinExistence type="predicted"/>
<dbReference type="Gene3D" id="1.25.40.10">
    <property type="entry name" value="Tetratricopeptide repeat domain"/>
    <property type="match status" value="2"/>
</dbReference>
<dbReference type="PANTHER" id="PTHR37038:SF14">
    <property type="entry name" value="TRANSCRIPTIONAL ACTIVATOR"/>
    <property type="match status" value="1"/>
</dbReference>
<accession>A0ABW4ZW87</accession>
<dbReference type="PROSITE" id="PS50943">
    <property type="entry name" value="HTH_CROC1"/>
    <property type="match status" value="1"/>
</dbReference>
<feature type="domain" description="HTH cro/C1-type" evidence="1">
    <location>
        <begin position="12"/>
        <end position="65"/>
    </location>
</feature>
<dbReference type="EMBL" id="JBHUIO010000005">
    <property type="protein sequence ID" value="MFD2169779.1"/>
    <property type="molecule type" value="Genomic_DNA"/>
</dbReference>
<evidence type="ECO:0000259" key="1">
    <source>
        <dbReference type="PROSITE" id="PS50943"/>
    </source>
</evidence>
<dbReference type="InterPro" id="IPR019734">
    <property type="entry name" value="TPR_rpt"/>
</dbReference>
<dbReference type="Pfam" id="PF01381">
    <property type="entry name" value="HTH_3"/>
    <property type="match status" value="1"/>
</dbReference>
<dbReference type="PANTHER" id="PTHR37038">
    <property type="entry name" value="TRANSCRIPTIONAL REGULATOR-RELATED"/>
    <property type="match status" value="1"/>
</dbReference>
<dbReference type="InterPro" id="IPR010982">
    <property type="entry name" value="Lambda_DNA-bd_dom_sf"/>
</dbReference>
<name>A0ABW4ZW87_9BACL</name>
<protein>
    <submittedName>
        <fullName evidence="2">Helix-turn-helix domain-containing protein</fullName>
    </submittedName>
</protein>
<gene>
    <name evidence="2" type="ORF">ACFSOY_07190</name>
</gene>
<dbReference type="InterPro" id="IPR001387">
    <property type="entry name" value="Cro/C1-type_HTH"/>
</dbReference>
<dbReference type="SMART" id="SM00530">
    <property type="entry name" value="HTH_XRE"/>
    <property type="match status" value="1"/>
</dbReference>
<dbReference type="Proteomes" id="UP001597343">
    <property type="component" value="Unassembled WGS sequence"/>
</dbReference>
<dbReference type="Pfam" id="PF13181">
    <property type="entry name" value="TPR_8"/>
    <property type="match status" value="1"/>
</dbReference>
<sequence length="442" mass="51251">MNHSYMDIGQRVKTYRLNRGLSQDELAEGICSRQTISLLENGQHLPSAEFMKKIAVKLGISFHEIMVDQVNNLEAKVQLDIIKVYVETADYANALPLIEECEDREDLLEFQRRELVLLKAECLTRTGKSAEAIKLLTDLQQRLELERDADDHFMAILYDRLGTASYFLSNIANAHAYYMRAYQLTLRFPMLDLTAARISYNLGMVCRQLNRQIDSIEYLRKAESFFKVISDSKRLAQVLFELGIAYRFGGDLVRADKYLQESLVLYKQLNFVNMAYMVRESYAFTVMSRHQPEQAIEELLECIKEFEKDGNLLLVSFTYARIAYIRLKQRDIKGAEFFLQKSTDLFTKEEAFGNPRLAYVLRVKSMHYLEINNFVKCIEFSNLSSEIFDTIGLVTEAAESLKLSAEAYRRQREYKEADAVSQKIIDFLVRSKDSISKVEAYF</sequence>
<reference evidence="3" key="1">
    <citation type="journal article" date="2019" name="Int. J. Syst. Evol. Microbiol.">
        <title>The Global Catalogue of Microorganisms (GCM) 10K type strain sequencing project: providing services to taxonomists for standard genome sequencing and annotation.</title>
        <authorList>
            <consortium name="The Broad Institute Genomics Platform"/>
            <consortium name="The Broad Institute Genome Sequencing Center for Infectious Disease"/>
            <person name="Wu L."/>
            <person name="Ma J."/>
        </authorList>
    </citation>
    <scope>NUCLEOTIDE SEQUENCE [LARGE SCALE GENOMIC DNA]</scope>
    <source>
        <strain evidence="3">CGMCC 1.13574</strain>
    </source>
</reference>
<dbReference type="RefSeq" id="WP_386045194.1">
    <property type="nucleotide sequence ID" value="NZ_JBHUIO010000005.1"/>
</dbReference>